<dbReference type="Proteomes" id="UP001623348">
    <property type="component" value="Unassembled WGS sequence"/>
</dbReference>
<dbReference type="PANTHER" id="PTHR33395:SF22">
    <property type="entry name" value="REVERSE TRANSCRIPTASE DOMAIN-CONTAINING PROTEIN"/>
    <property type="match status" value="1"/>
</dbReference>
<protein>
    <recommendedName>
        <fullName evidence="1">Endonuclease/exonuclease/phosphatase domain-containing protein</fullName>
    </recommendedName>
</protein>
<proteinExistence type="predicted"/>
<evidence type="ECO:0000313" key="3">
    <source>
        <dbReference type="Proteomes" id="UP001623348"/>
    </source>
</evidence>
<accession>A0ABC9YGZ9</accession>
<comment type="caution">
    <text evidence="2">The sequence shown here is derived from an EMBL/GenBank/DDBJ whole genome shotgun (WGS) entry which is preliminary data.</text>
</comment>
<dbReference type="Pfam" id="PF14529">
    <property type="entry name" value="Exo_endo_phos_2"/>
    <property type="match status" value="1"/>
</dbReference>
<reference evidence="2 3" key="1">
    <citation type="submission" date="2024-06" db="EMBL/GenBank/DDBJ databases">
        <title>The draft genome of Grus japonensis, version 3.</title>
        <authorList>
            <person name="Nabeshima K."/>
            <person name="Suzuki S."/>
            <person name="Onuma M."/>
        </authorList>
    </citation>
    <scope>NUCLEOTIDE SEQUENCE [LARGE SCALE GENOMIC DNA]</scope>
    <source>
        <strain evidence="2 3">451A</strain>
    </source>
</reference>
<organism evidence="2 3">
    <name type="scientific">Grus japonensis</name>
    <name type="common">Japanese crane</name>
    <name type="synonym">Red-crowned crane</name>
    <dbReference type="NCBI Taxonomy" id="30415"/>
    <lineage>
        <taxon>Eukaryota</taxon>
        <taxon>Metazoa</taxon>
        <taxon>Chordata</taxon>
        <taxon>Craniata</taxon>
        <taxon>Vertebrata</taxon>
        <taxon>Euteleostomi</taxon>
        <taxon>Archelosauria</taxon>
        <taxon>Archosauria</taxon>
        <taxon>Dinosauria</taxon>
        <taxon>Saurischia</taxon>
        <taxon>Theropoda</taxon>
        <taxon>Coelurosauria</taxon>
        <taxon>Aves</taxon>
        <taxon>Neognathae</taxon>
        <taxon>Neoaves</taxon>
        <taxon>Gruiformes</taxon>
        <taxon>Gruidae</taxon>
        <taxon>Grus</taxon>
    </lineage>
</organism>
<dbReference type="InterPro" id="IPR036691">
    <property type="entry name" value="Endo/exonu/phosph_ase_sf"/>
</dbReference>
<gene>
    <name evidence="2" type="ORF">GRJ2_003400500</name>
</gene>
<keyword evidence="3" id="KW-1185">Reference proteome</keyword>
<dbReference type="Gene3D" id="3.60.10.10">
    <property type="entry name" value="Endonuclease/exonuclease/phosphatase"/>
    <property type="match status" value="1"/>
</dbReference>
<evidence type="ECO:0000313" key="2">
    <source>
        <dbReference type="EMBL" id="GAB0209348.1"/>
    </source>
</evidence>
<feature type="domain" description="Endonuclease/exonuclease/phosphatase" evidence="1">
    <location>
        <begin position="55"/>
        <end position="161"/>
    </location>
</feature>
<dbReference type="AlphaFoldDB" id="A0ABC9YGZ9"/>
<dbReference type="SUPFAM" id="SSF56219">
    <property type="entry name" value="DNase I-like"/>
    <property type="match status" value="1"/>
</dbReference>
<dbReference type="PANTHER" id="PTHR33395">
    <property type="entry name" value="TRANSCRIPTASE, PUTATIVE-RELATED-RELATED"/>
    <property type="match status" value="1"/>
</dbReference>
<name>A0ABC9YGZ9_GRUJA</name>
<dbReference type="InterPro" id="IPR005135">
    <property type="entry name" value="Endo/exonuclease/phosphatase"/>
</dbReference>
<sequence length="192" mass="21963">MTINYSEGTGKEEGGHTLYVKEWIDCTELYLKNSDEQVESLWVKIRGQDNKGNLMVGVYYRPSDQGEPVDEAFLLELWEASCSQTLILLGDFNHPDICWKSGTESFKRSRRVLENMEDNFLIHVIDYLTRGEALLGLLLNKAEELIGEVKIGGSLGCSDHALVEFTILRDMGQVKSRDRILNFRRANFLLRN</sequence>
<dbReference type="EMBL" id="BAAFJT010000305">
    <property type="protein sequence ID" value="GAB0209348.1"/>
    <property type="molecule type" value="Genomic_DNA"/>
</dbReference>
<evidence type="ECO:0000259" key="1">
    <source>
        <dbReference type="Pfam" id="PF14529"/>
    </source>
</evidence>